<dbReference type="HOGENOM" id="CLU_332544_0_0_7"/>
<dbReference type="OrthoDB" id="5522025at2"/>
<dbReference type="EMBL" id="CP003389">
    <property type="protein sequence ID" value="AFE06272.1"/>
    <property type="molecule type" value="Genomic_DNA"/>
</dbReference>
<dbReference type="Proteomes" id="UP000007587">
    <property type="component" value="Chromosome"/>
</dbReference>
<evidence type="ECO:0000313" key="2">
    <source>
        <dbReference type="Proteomes" id="UP000007587"/>
    </source>
</evidence>
<dbReference type="InParanoid" id="H8MUB2"/>
<dbReference type="Pfam" id="PF08665">
    <property type="entry name" value="PglZ"/>
    <property type="match status" value="1"/>
</dbReference>
<dbReference type="NCBIfam" id="NF033446">
    <property type="entry name" value="BREX_PglZ_2"/>
    <property type="match status" value="1"/>
</dbReference>
<accession>H8MUB2</accession>
<dbReference type="AlphaFoldDB" id="H8MUB2"/>
<dbReference type="STRING" id="1144275.COCOR_05236"/>
<dbReference type="eggNOG" id="COG1524">
    <property type="taxonomic scope" value="Bacteria"/>
</dbReference>
<gene>
    <name evidence="1" type="ordered locus">COCOR_05236</name>
</gene>
<dbReference type="InterPro" id="IPR047992">
    <property type="entry name" value="BREX_PglZ"/>
</dbReference>
<reference evidence="2" key="2">
    <citation type="submission" date="2012-03" db="EMBL/GenBank/DDBJ databases">
        <title>Genome sequence of the fruiting myxobacterium Corallococcus coralloides DSM 2259.</title>
        <authorList>
            <person name="Huntley S."/>
            <person name="Zhang Y."/>
            <person name="Treuner-Lange A."/>
            <person name="Sensen C.W."/>
            <person name="Sogaard-Andersen L."/>
        </authorList>
    </citation>
    <scope>NUCLEOTIDE SEQUENCE [LARGE SCALE GENOMIC DNA]</scope>
    <source>
        <strain evidence="2">ATCC 25202 / DSM 2259 / NBRC 100086 / M2</strain>
    </source>
</reference>
<dbReference type="KEGG" id="ccx:COCOR_05236"/>
<reference evidence="1 2" key="1">
    <citation type="journal article" date="2012" name="J. Bacteriol.">
        <title>Complete Genome Sequence of the Fruiting Myxobacterium Corallococcus coralloides DSM 2259.</title>
        <authorList>
            <person name="Huntley S."/>
            <person name="Zhang Y."/>
            <person name="Treuner-Lange A."/>
            <person name="Kneip S."/>
            <person name="Sensen C.W."/>
            <person name="Sogaard-Andersen L."/>
        </authorList>
    </citation>
    <scope>NUCLEOTIDE SEQUENCE [LARGE SCALE GENOMIC DNA]</scope>
    <source>
        <strain evidence="2">ATCC 25202 / DSM 2259 / NBRC 100086 / M2</strain>
    </source>
</reference>
<protein>
    <submittedName>
        <fullName evidence="1">Bacteriophage resistance protein</fullName>
    </submittedName>
</protein>
<proteinExistence type="predicted"/>
<evidence type="ECO:0000313" key="1">
    <source>
        <dbReference type="EMBL" id="AFE06272.1"/>
    </source>
</evidence>
<sequence length="860" mass="94340">MSAAQLLLRRLLEQSGGASETGYLLVIDGEGLENLPDQMPTPKGSYGVHRISSELGLRHLLWKAKGAPLIAVMPEDVARRIQNAPDLLRRARNQRVHALSVNDVLEVVLGVRVVGADAPYMQQLALENVERLGFAMSHRTLPTVVDRRLLTELLVDVSVGEQVRTRSPAQLLAAWVQEPPRWSPNISQLVRDAMPSLHGDEGRLLAWALAEPEKRLRDLVVYGAVLTVEAAELPKPAWGPLWRAATEPPLEMDRRILRRTVARLAEETLALLGDAAGDLLAGADRVGRESLTPTQLQTSRVLPLAFSDRCHELAQQAASGKAISAADITWLSNHRAARMHRGDLAVLESMARISRYLNQPFSPKLDLLEQVRDYQRGGAFVDLAMMQLRRALASSVHYHAEANKLLAACRERRDRENRHFAETLSGGYEAALHREGLTPLHRLWKRTVAPVWQHEPDARLFLVVLDGCSYPVFLELLYALAQDSSFPLGIKPDASGLVAGLPALSPLPTITSHARGAIFLGELPNDPLISETVFRDQDEAKTDKARFNQNAALGSRNRRLFLKGDLTDGGQELLSALEDESLSVVGVVFNAVDDQIGSSNTGATVKISPEDITAFKPALRVALKAKRRVLITADHGHSLFVDKSLRSGNGKTPRYTALGKHEPVPEGFIEINIAGLGGPPERRAFAWRSGAYLGGSQVGFHGGCGLEEVVVPLAWLERDGLHADEPAWWYGRGALAEVTTEVKPVQPPIVTPLPSDEVPAKPKAQLSLFNPADKADSLPIPKELLAKLSLDEKSILVLLRETGSARASELAERLKKNPGRLNGLMRSLRRTLHEGGHVLFSDEVLPSGETMYRYQPKEGR</sequence>
<keyword evidence="2" id="KW-1185">Reference proteome</keyword>
<name>H8MUB2_CORCM</name>
<dbReference type="RefSeq" id="WP_014398029.1">
    <property type="nucleotide sequence ID" value="NC_017030.1"/>
</dbReference>
<organism evidence="1 2">
    <name type="scientific">Corallococcus coralloides (strain ATCC 25202 / DSM 2259 / NBRC 100086 / M2)</name>
    <name type="common">Myxococcus coralloides</name>
    <dbReference type="NCBI Taxonomy" id="1144275"/>
    <lineage>
        <taxon>Bacteria</taxon>
        <taxon>Pseudomonadati</taxon>
        <taxon>Myxococcota</taxon>
        <taxon>Myxococcia</taxon>
        <taxon>Myxococcales</taxon>
        <taxon>Cystobacterineae</taxon>
        <taxon>Myxococcaceae</taxon>
        <taxon>Corallococcus</taxon>
    </lineage>
</organism>